<dbReference type="Proteomes" id="UP000006744">
    <property type="component" value="Chromosome"/>
</dbReference>
<sequence length="105" mass="12237">MQEQFKKTIETFDGMSGQPYFGKMGGAGKKWGELQAMHLLISAVDSVITYLDYQDGDTKTLLQYKEELNMQYDKLDESANILLGEFIDRREQEKEMKKRNKLMTK</sequence>
<dbReference type="EMBL" id="CP001186">
    <property type="protein sequence ID" value="ACK96712.1"/>
    <property type="molecule type" value="Genomic_DNA"/>
</dbReference>
<protein>
    <recommendedName>
        <fullName evidence="3">Phage protein</fullName>
    </recommendedName>
</protein>
<dbReference type="HOGENOM" id="CLU_2230974_0_0_9"/>
<gene>
    <name evidence="1" type="ordered locus">BCG9842_B3324</name>
</gene>
<accession>B7ITB6</accession>
<dbReference type="KEGG" id="bcg:BCG9842_B3324"/>
<dbReference type="AlphaFoldDB" id="B7ITB6"/>
<evidence type="ECO:0000313" key="2">
    <source>
        <dbReference type="Proteomes" id="UP000006744"/>
    </source>
</evidence>
<organism evidence="1 2">
    <name type="scientific">Bacillus cereus (strain G9842)</name>
    <dbReference type="NCBI Taxonomy" id="405531"/>
    <lineage>
        <taxon>Bacteria</taxon>
        <taxon>Bacillati</taxon>
        <taxon>Bacillota</taxon>
        <taxon>Bacilli</taxon>
        <taxon>Bacillales</taxon>
        <taxon>Bacillaceae</taxon>
        <taxon>Bacillus</taxon>
        <taxon>Bacillus cereus group</taxon>
    </lineage>
</organism>
<reference evidence="1 2" key="1">
    <citation type="submission" date="2008-10" db="EMBL/GenBank/DDBJ databases">
        <title>Genome sequence of Bacillus cereus G9842.</title>
        <authorList>
            <person name="Dodson R.J."/>
            <person name="Durkin A.S."/>
            <person name="Rosovitz M.J."/>
            <person name="Rasko D.A."/>
            <person name="Hoffmaster A."/>
            <person name="Ravel J."/>
            <person name="Sutton G."/>
        </authorList>
    </citation>
    <scope>NUCLEOTIDE SEQUENCE [LARGE SCALE GENOMIC DNA]</scope>
    <source>
        <strain evidence="1 2">G9842</strain>
    </source>
</reference>
<evidence type="ECO:0008006" key="3">
    <source>
        <dbReference type="Google" id="ProtNLM"/>
    </source>
</evidence>
<proteinExistence type="predicted"/>
<evidence type="ECO:0000313" key="1">
    <source>
        <dbReference type="EMBL" id="ACK96712.1"/>
    </source>
</evidence>
<name>B7ITB6_BACC2</name>